<feature type="compositionally biased region" description="Basic and acidic residues" evidence="1">
    <location>
        <begin position="47"/>
        <end position="57"/>
    </location>
</feature>
<accession>U9U0I0</accession>
<protein>
    <submittedName>
        <fullName evidence="2">Uncharacterized protein</fullName>
    </submittedName>
</protein>
<evidence type="ECO:0000313" key="2">
    <source>
        <dbReference type="EMBL" id="ESA13865.1"/>
    </source>
</evidence>
<evidence type="ECO:0000256" key="1">
    <source>
        <dbReference type="SAM" id="MobiDB-lite"/>
    </source>
</evidence>
<sequence length="74" mass="8613">MKRLEPTKEKAKTLVSVLLNKKKQKKNSLPSKFCPRDVQRAVVLDNSGKDEREEKKAERIRRKVGKTSANFMRD</sequence>
<gene>
    <name evidence="2" type="ORF">GLOINDRAFT_25587</name>
</gene>
<dbReference type="EMBL" id="KI283498">
    <property type="protein sequence ID" value="ESA13865.1"/>
    <property type="molecule type" value="Genomic_DNA"/>
</dbReference>
<organism evidence="2">
    <name type="scientific">Rhizophagus irregularis (strain DAOM 181602 / DAOM 197198 / MUCL 43194)</name>
    <name type="common">Arbuscular mycorrhizal fungus</name>
    <name type="synonym">Glomus intraradices</name>
    <dbReference type="NCBI Taxonomy" id="747089"/>
    <lineage>
        <taxon>Eukaryota</taxon>
        <taxon>Fungi</taxon>
        <taxon>Fungi incertae sedis</taxon>
        <taxon>Mucoromycota</taxon>
        <taxon>Glomeromycotina</taxon>
        <taxon>Glomeromycetes</taxon>
        <taxon>Glomerales</taxon>
        <taxon>Glomeraceae</taxon>
        <taxon>Rhizophagus</taxon>
    </lineage>
</organism>
<dbReference type="AlphaFoldDB" id="U9U0I0"/>
<proteinExistence type="predicted"/>
<dbReference type="HOGENOM" id="CLU_2689054_0_0_1"/>
<name>U9U0I0_RHIID</name>
<feature type="region of interest" description="Disordered" evidence="1">
    <location>
        <begin position="47"/>
        <end position="74"/>
    </location>
</feature>
<reference evidence="2" key="1">
    <citation type="submission" date="2013-07" db="EMBL/GenBank/DDBJ databases">
        <title>The genome of an arbuscular mycorrhizal fungus provides insights into the evolution of the oldest plant symbiosis.</title>
        <authorList>
            <consortium name="DOE Joint Genome Institute"/>
            <person name="Tisserant E."/>
            <person name="Malbreil M."/>
            <person name="Kuo A."/>
            <person name="Kohler A."/>
            <person name="Symeonidi A."/>
            <person name="Balestrini R."/>
            <person name="Charron P."/>
            <person name="Duensing N."/>
            <person name="Frei-dit-Frey N."/>
            <person name="Gianinazzi-Pearson V."/>
            <person name="Gilbert B."/>
            <person name="Handa Y."/>
            <person name="Hijri M."/>
            <person name="Kaul R."/>
            <person name="Kawaguchi M."/>
            <person name="Krajinski F."/>
            <person name="Lammers P."/>
            <person name="Lapierre D."/>
            <person name="Masclaux F.G."/>
            <person name="Murat C."/>
            <person name="Morin E."/>
            <person name="Ndikumana S."/>
            <person name="Pagni M."/>
            <person name="Petitpierre D."/>
            <person name="Requena N."/>
            <person name="Rosikiewicz P."/>
            <person name="Riley R."/>
            <person name="Saito K."/>
            <person name="San Clemente H."/>
            <person name="Shapiro H."/>
            <person name="van Tuinen D."/>
            <person name="Becard G."/>
            <person name="Bonfante P."/>
            <person name="Paszkowski U."/>
            <person name="Shachar-Hill Y."/>
            <person name="Young J.P."/>
            <person name="Sanders I.R."/>
            <person name="Henrissat B."/>
            <person name="Rensing S.A."/>
            <person name="Grigoriev I.V."/>
            <person name="Corradi N."/>
            <person name="Roux C."/>
            <person name="Martin F."/>
        </authorList>
    </citation>
    <scope>NUCLEOTIDE SEQUENCE</scope>
    <source>
        <strain evidence="2">DAOM 197198</strain>
    </source>
</reference>